<dbReference type="RefSeq" id="WP_390230665.1">
    <property type="nucleotide sequence ID" value="NZ_JBHSCN010000006.1"/>
</dbReference>
<comment type="caution">
    <text evidence="3">The sequence shown here is derived from an EMBL/GenBank/DDBJ whole genome shotgun (WGS) entry which is preliminary data.</text>
</comment>
<protein>
    <submittedName>
        <fullName evidence="3">PH domain-containing protein</fullName>
    </submittedName>
</protein>
<evidence type="ECO:0000313" key="4">
    <source>
        <dbReference type="Proteomes" id="UP001595900"/>
    </source>
</evidence>
<sequence>MTSDVTLKPRFGMWLCVIVWALLALALVSIFVQRFWGDLFVYAPAFLLVAWLCWMLFGVPSVTVGEHGVGLVNVFRTVRIPWSAIIDVQPSFTLLIRTKRRAYHAWAAPGAAQASTFATLGADQQVRLNLMLPDDGRQIGDALRFDRRADSADSTLAAGYIRREWDRWQHRAAESGAPVAAAEVRSTVNLRECLIALALVALLVAGILH</sequence>
<feature type="transmembrane region" description="Helical" evidence="1">
    <location>
        <begin position="12"/>
        <end position="32"/>
    </location>
</feature>
<evidence type="ECO:0000313" key="3">
    <source>
        <dbReference type="EMBL" id="MFC4244707.1"/>
    </source>
</evidence>
<dbReference type="Proteomes" id="UP001595900">
    <property type="component" value="Unassembled WGS sequence"/>
</dbReference>
<dbReference type="EMBL" id="JBHSCN010000006">
    <property type="protein sequence ID" value="MFC4244707.1"/>
    <property type="molecule type" value="Genomic_DNA"/>
</dbReference>
<accession>A0ABV8QB81</accession>
<keyword evidence="4" id="KW-1185">Reference proteome</keyword>
<evidence type="ECO:0000256" key="1">
    <source>
        <dbReference type="SAM" id="Phobius"/>
    </source>
</evidence>
<feature type="transmembrane region" description="Helical" evidence="1">
    <location>
        <begin position="39"/>
        <end position="59"/>
    </location>
</feature>
<keyword evidence="1" id="KW-0472">Membrane</keyword>
<keyword evidence="1" id="KW-0812">Transmembrane</keyword>
<feature type="domain" description="Low molecular weight protein antigen 6 PH" evidence="2">
    <location>
        <begin position="60"/>
        <end position="89"/>
    </location>
</feature>
<dbReference type="Pfam" id="PF10756">
    <property type="entry name" value="bPH_6"/>
    <property type="match status" value="1"/>
</dbReference>
<organism evidence="3 4">
    <name type="scientific">Gryllotalpicola reticulitermitis</name>
    <dbReference type="NCBI Taxonomy" id="1184153"/>
    <lineage>
        <taxon>Bacteria</taxon>
        <taxon>Bacillati</taxon>
        <taxon>Actinomycetota</taxon>
        <taxon>Actinomycetes</taxon>
        <taxon>Micrococcales</taxon>
        <taxon>Microbacteriaceae</taxon>
        <taxon>Gryllotalpicola</taxon>
    </lineage>
</organism>
<evidence type="ECO:0000259" key="2">
    <source>
        <dbReference type="Pfam" id="PF10756"/>
    </source>
</evidence>
<dbReference type="InterPro" id="IPR019692">
    <property type="entry name" value="CFP-6_PH"/>
</dbReference>
<proteinExistence type="predicted"/>
<keyword evidence="1" id="KW-1133">Transmembrane helix</keyword>
<reference evidence="4" key="1">
    <citation type="journal article" date="2019" name="Int. J. Syst. Evol. Microbiol.">
        <title>The Global Catalogue of Microorganisms (GCM) 10K type strain sequencing project: providing services to taxonomists for standard genome sequencing and annotation.</title>
        <authorList>
            <consortium name="The Broad Institute Genomics Platform"/>
            <consortium name="The Broad Institute Genome Sequencing Center for Infectious Disease"/>
            <person name="Wu L."/>
            <person name="Ma J."/>
        </authorList>
    </citation>
    <scope>NUCLEOTIDE SEQUENCE [LARGE SCALE GENOMIC DNA]</scope>
    <source>
        <strain evidence="4">CGMCC 1.10363</strain>
    </source>
</reference>
<gene>
    <name evidence="3" type="ORF">ACFOYW_15135</name>
</gene>
<name>A0ABV8QB81_9MICO</name>